<dbReference type="AlphaFoldDB" id="A0A2Y9LUE1"/>
<feature type="transmembrane region" description="Helical" evidence="15">
    <location>
        <begin position="128"/>
        <end position="148"/>
    </location>
</feature>
<keyword evidence="9" id="KW-1015">Disulfide bond</keyword>
<evidence type="ECO:0000256" key="9">
    <source>
        <dbReference type="ARBA" id="ARBA00023157"/>
    </source>
</evidence>
<comment type="function">
    <text evidence="11">Expressed at the plasma membrane of B cells, it is the ligand of the CD27 receptor which is specifically expressed at the surface of T cells. The CD70-CD27 signaling pathway mediates antigen-specific T cell activation and expansion which in turn provides immune surveillance of B cells.</text>
</comment>
<keyword evidence="17" id="KW-1185">Reference proteome</keyword>
<sequence>MFNEGFLNEYQEGECGKSNRKIEGHPGPPTLQTGDRQKLEGNSLHCGTESGPSLCRTSPGWGMVGPWQVQAGRGPHSCMRAEVPSLFLPLHTLHPATQLMKCLQRIMIAEEASGCQVPHRPWVSIRKVALLLLLLGMVIGCLVCSVRLTRKQQVDSTGWDLAELQLNHTGSRQDPRLRWQGSPALGRSFVHGPELDNGQLRIQRDGIYRLHIQVTLANCSSSTWTAKPLSATLSVAICFPTAHSISLLRLNFHQSCSVASQRLTFLAHGDILCTNLTPPLLPSRNADETFFGIQWVCP</sequence>
<dbReference type="Pfam" id="PF00229">
    <property type="entry name" value="TNF"/>
    <property type="match status" value="1"/>
</dbReference>
<dbReference type="GO" id="GO:0046651">
    <property type="term" value="P:lymphocyte proliferation"/>
    <property type="evidence" value="ECO:0007669"/>
    <property type="project" value="UniProtKB-ARBA"/>
</dbReference>
<evidence type="ECO:0000256" key="4">
    <source>
        <dbReference type="ARBA" id="ARBA00022475"/>
    </source>
</evidence>
<keyword evidence="4" id="KW-1003">Cell membrane</keyword>
<evidence type="ECO:0000259" key="16">
    <source>
        <dbReference type="PROSITE" id="PS50049"/>
    </source>
</evidence>
<evidence type="ECO:0000256" key="14">
    <source>
        <dbReference type="SAM" id="MobiDB-lite"/>
    </source>
</evidence>
<dbReference type="GO" id="GO:0048018">
    <property type="term" value="F:receptor ligand activity"/>
    <property type="evidence" value="ECO:0007669"/>
    <property type="project" value="UniProtKB-ARBA"/>
</dbReference>
<feature type="compositionally biased region" description="Basic and acidic residues" evidence="14">
    <location>
        <begin position="14"/>
        <end position="24"/>
    </location>
</feature>
<evidence type="ECO:0000313" key="18">
    <source>
        <dbReference type="RefSeq" id="XP_022413010.1"/>
    </source>
</evidence>
<evidence type="ECO:0000256" key="12">
    <source>
        <dbReference type="ARBA" id="ARBA00069526"/>
    </source>
</evidence>
<dbReference type="FunCoup" id="A0A2Y9LUE1">
    <property type="interactions" value="11"/>
</dbReference>
<dbReference type="Proteomes" id="UP000248483">
    <property type="component" value="Unplaced"/>
</dbReference>
<keyword evidence="6" id="KW-0735">Signal-anchor</keyword>
<dbReference type="GO" id="GO:0070062">
    <property type="term" value="C:extracellular exosome"/>
    <property type="evidence" value="ECO:0007669"/>
    <property type="project" value="TreeGrafter"/>
</dbReference>
<dbReference type="PANTHER" id="PTHR15152:SF0">
    <property type="entry name" value="CD70 ANTIGEN"/>
    <property type="match status" value="1"/>
</dbReference>
<dbReference type="GO" id="GO:0006955">
    <property type="term" value="P:immune response"/>
    <property type="evidence" value="ECO:0007669"/>
    <property type="project" value="InterPro"/>
</dbReference>
<evidence type="ECO:0000256" key="5">
    <source>
        <dbReference type="ARBA" id="ARBA00022692"/>
    </source>
</evidence>
<dbReference type="PROSITE" id="PS50049">
    <property type="entry name" value="THD_2"/>
    <property type="match status" value="1"/>
</dbReference>
<dbReference type="InterPro" id="IPR008983">
    <property type="entry name" value="Tumour_necrosis_fac-like_dom"/>
</dbReference>
<gene>
    <name evidence="18" type="primary">CD70</name>
</gene>
<evidence type="ECO:0000256" key="8">
    <source>
        <dbReference type="ARBA" id="ARBA00023136"/>
    </source>
</evidence>
<dbReference type="PANTHER" id="PTHR15152">
    <property type="entry name" value="CD70 ANTIGEN"/>
    <property type="match status" value="1"/>
</dbReference>
<dbReference type="CTD" id="970"/>
<evidence type="ECO:0000256" key="15">
    <source>
        <dbReference type="SAM" id="Phobius"/>
    </source>
</evidence>
<proteinExistence type="inferred from homology"/>
<keyword evidence="7 15" id="KW-1133">Transmembrane helix</keyword>
<dbReference type="InParanoid" id="A0A2Y9LUE1"/>
<keyword evidence="5 15" id="KW-0812">Transmembrane</keyword>
<evidence type="ECO:0000256" key="11">
    <source>
        <dbReference type="ARBA" id="ARBA00056142"/>
    </source>
</evidence>
<dbReference type="RefSeq" id="XP_022413010.1">
    <property type="nucleotide sequence ID" value="XM_022557302.2"/>
</dbReference>
<feature type="region of interest" description="Disordered" evidence="14">
    <location>
        <begin position="13"/>
        <end position="51"/>
    </location>
</feature>
<evidence type="ECO:0000256" key="7">
    <source>
        <dbReference type="ARBA" id="ARBA00022989"/>
    </source>
</evidence>
<dbReference type="GeneID" id="111166051"/>
<keyword evidence="10" id="KW-0325">Glycoprotein</keyword>
<dbReference type="InterPro" id="IPR006052">
    <property type="entry name" value="TNF_dom"/>
</dbReference>
<dbReference type="SMART" id="SM00207">
    <property type="entry name" value="TNF"/>
    <property type="match status" value="1"/>
</dbReference>
<dbReference type="KEGG" id="dle:111166051"/>
<evidence type="ECO:0000256" key="6">
    <source>
        <dbReference type="ARBA" id="ARBA00022968"/>
    </source>
</evidence>
<protein>
    <recommendedName>
        <fullName evidence="12">CD70 antigen</fullName>
    </recommendedName>
    <alternativeName>
        <fullName evidence="13">CD27 ligand</fullName>
    </alternativeName>
</protein>
<organism evidence="17 18">
    <name type="scientific">Delphinapterus leucas</name>
    <name type="common">Beluga whale</name>
    <dbReference type="NCBI Taxonomy" id="9749"/>
    <lineage>
        <taxon>Eukaryota</taxon>
        <taxon>Metazoa</taxon>
        <taxon>Chordata</taxon>
        <taxon>Craniata</taxon>
        <taxon>Vertebrata</taxon>
        <taxon>Euteleostomi</taxon>
        <taxon>Mammalia</taxon>
        <taxon>Eutheria</taxon>
        <taxon>Laurasiatheria</taxon>
        <taxon>Artiodactyla</taxon>
        <taxon>Whippomorpha</taxon>
        <taxon>Cetacea</taxon>
        <taxon>Odontoceti</taxon>
        <taxon>Monodontidae</taxon>
        <taxon>Delphinapterus</taxon>
    </lineage>
</organism>
<dbReference type="STRING" id="9749.A0A2Y9LUE1"/>
<evidence type="ECO:0000256" key="1">
    <source>
        <dbReference type="ARBA" id="ARBA00004401"/>
    </source>
</evidence>
<dbReference type="GO" id="GO:0005886">
    <property type="term" value="C:plasma membrane"/>
    <property type="evidence" value="ECO:0007669"/>
    <property type="project" value="UniProtKB-SubCell"/>
</dbReference>
<evidence type="ECO:0000256" key="13">
    <source>
        <dbReference type="ARBA" id="ARBA00083727"/>
    </source>
</evidence>
<dbReference type="GO" id="GO:0005164">
    <property type="term" value="F:tumor necrosis factor receptor binding"/>
    <property type="evidence" value="ECO:0007669"/>
    <property type="project" value="InterPro"/>
</dbReference>
<evidence type="ECO:0000313" key="17">
    <source>
        <dbReference type="Proteomes" id="UP000248483"/>
    </source>
</evidence>
<dbReference type="InterPro" id="IPR042374">
    <property type="entry name" value="CD70"/>
</dbReference>
<comment type="subcellular location">
    <subcellularLocation>
        <location evidence="1">Cell membrane</location>
        <topology evidence="1">Single-pass type II membrane protein</topology>
    </subcellularLocation>
</comment>
<keyword evidence="8 15" id="KW-0472">Membrane</keyword>
<dbReference type="GO" id="GO:0042110">
    <property type="term" value="P:T cell activation"/>
    <property type="evidence" value="ECO:0007669"/>
    <property type="project" value="UniProtKB-ARBA"/>
</dbReference>
<accession>A0A2Y9LUE1</accession>
<dbReference type="CDD" id="cd00184">
    <property type="entry name" value="TNF"/>
    <property type="match status" value="1"/>
</dbReference>
<dbReference type="FunFam" id="2.60.120.40:FF:000027">
    <property type="entry name" value="CD70 antigen"/>
    <property type="match status" value="1"/>
</dbReference>
<reference evidence="18" key="1">
    <citation type="submission" date="2025-08" db="UniProtKB">
        <authorList>
            <consortium name="RefSeq"/>
        </authorList>
    </citation>
    <scope>IDENTIFICATION</scope>
    <source>
        <tissue evidence="18">Blood</tissue>
    </source>
</reference>
<dbReference type="SUPFAM" id="SSF49842">
    <property type="entry name" value="TNF-like"/>
    <property type="match status" value="1"/>
</dbReference>
<feature type="domain" description="THD" evidence="16">
    <location>
        <begin position="160"/>
        <end position="296"/>
    </location>
</feature>
<evidence type="ECO:0000256" key="2">
    <source>
        <dbReference type="ARBA" id="ARBA00008670"/>
    </source>
</evidence>
<dbReference type="Gene3D" id="2.60.120.40">
    <property type="match status" value="1"/>
</dbReference>
<comment type="subunit">
    <text evidence="3">Homotrimer.</text>
</comment>
<evidence type="ECO:0000256" key="3">
    <source>
        <dbReference type="ARBA" id="ARBA00011233"/>
    </source>
</evidence>
<evidence type="ECO:0000256" key="10">
    <source>
        <dbReference type="ARBA" id="ARBA00023180"/>
    </source>
</evidence>
<comment type="similarity">
    <text evidence="2">Belongs to the tumor necrosis factor family.</text>
</comment>
<dbReference type="GO" id="GO:0033209">
    <property type="term" value="P:tumor necrosis factor-mediated signaling pathway"/>
    <property type="evidence" value="ECO:0007669"/>
    <property type="project" value="InterPro"/>
</dbReference>
<name>A0A2Y9LUE1_DELLE</name>